<keyword evidence="4" id="KW-1185">Reference proteome</keyword>
<protein>
    <recommendedName>
        <fullName evidence="2">Mutator-like transposase domain-containing protein</fullName>
    </recommendedName>
</protein>
<reference evidence="3 4" key="1">
    <citation type="submission" date="2015-09" db="EMBL/GenBank/DDBJ databases">
        <title>Trachymyrmex zeteki WGS genome.</title>
        <authorList>
            <person name="Nygaard S."/>
            <person name="Hu H."/>
            <person name="Boomsma J."/>
            <person name="Zhang G."/>
        </authorList>
    </citation>
    <scope>NUCLEOTIDE SEQUENCE [LARGE SCALE GENOMIC DNA]</scope>
    <source>
        <strain evidence="3">Tzet28-1</strain>
        <tissue evidence="3">Whole body</tissue>
    </source>
</reference>
<gene>
    <name evidence="3" type="ORF">ALC60_12323</name>
</gene>
<feature type="region of interest" description="Disordered" evidence="1">
    <location>
        <begin position="1"/>
        <end position="51"/>
    </location>
</feature>
<accession>A0A151WL69</accession>
<evidence type="ECO:0000259" key="2">
    <source>
        <dbReference type="Pfam" id="PF20700"/>
    </source>
</evidence>
<dbReference type="EMBL" id="KQ982971">
    <property type="protein sequence ID" value="KYQ48608.1"/>
    <property type="molecule type" value="Genomic_DNA"/>
</dbReference>
<evidence type="ECO:0000313" key="3">
    <source>
        <dbReference type="EMBL" id="KYQ48608.1"/>
    </source>
</evidence>
<dbReference type="InterPro" id="IPR049012">
    <property type="entry name" value="Mutator_transp_dom"/>
</dbReference>
<sequence>MSDDKKPVYSAQKGKRGRKSKADGPSILKRQRPLNRFEMEQPSENVGTSAKKLSANNSDDIEVNPSVGYRMIDFLTVFTAISQVVVCKKYKSDVEFTETGKRGLGFKIVITCKECDKVFAPSCSFIDKAYEINRRIILAMRLIGVGLHGIQKFCAFMDLPRPIFHSFYDSVVKCIHGGAEIMCEQSMKRAAQEEKGKTDESSNSGGIAVSDDGSWRKREFSSLFGFVSLIGWKTGKVVDVSVKSKYCKACEFWKTKEGTAKYEEWLETHADECQANHEGSSGLMEVNAVCEMFQRSESLHNLKYTSYIGDGDSKTYTGIVNSSPYGDSIVQKKECIDHVQKRMGTHLRNVKKKTKGLGGKGKLTGKLIDELSIYYGLAIRRNHDSVEKMRTAIYATLDHKLSTDVKPKHDHCPSGENSWCSWQRTKATGTLDEYTHKPPLHEEVYKAITPIYEKLTSDDLLTRCIGGFTQNSNESFNATVWSMAPKVTSSGKNVLDTAVYIAAGTYNVPHKCHESHAEHRHQNWAELLQLLSRD</sequence>
<name>A0A151WL69_9HYME</name>
<organism evidence="3 4">
    <name type="scientific">Mycetomoellerius zeteki</name>
    <dbReference type="NCBI Taxonomy" id="64791"/>
    <lineage>
        <taxon>Eukaryota</taxon>
        <taxon>Metazoa</taxon>
        <taxon>Ecdysozoa</taxon>
        <taxon>Arthropoda</taxon>
        <taxon>Hexapoda</taxon>
        <taxon>Insecta</taxon>
        <taxon>Pterygota</taxon>
        <taxon>Neoptera</taxon>
        <taxon>Endopterygota</taxon>
        <taxon>Hymenoptera</taxon>
        <taxon>Apocrita</taxon>
        <taxon>Aculeata</taxon>
        <taxon>Formicoidea</taxon>
        <taxon>Formicidae</taxon>
        <taxon>Myrmicinae</taxon>
        <taxon>Mycetomoellerius</taxon>
    </lineage>
</organism>
<dbReference type="AlphaFoldDB" id="A0A151WL69"/>
<feature type="domain" description="Mutator-like transposase" evidence="2">
    <location>
        <begin position="77"/>
        <end position="420"/>
    </location>
</feature>
<evidence type="ECO:0000313" key="4">
    <source>
        <dbReference type="Proteomes" id="UP000075809"/>
    </source>
</evidence>
<dbReference type="PANTHER" id="PTHR33309:SF3">
    <property type="entry name" value="CCHC-TYPE DOMAIN-CONTAINING PROTEIN"/>
    <property type="match status" value="1"/>
</dbReference>
<evidence type="ECO:0000256" key="1">
    <source>
        <dbReference type="SAM" id="MobiDB-lite"/>
    </source>
</evidence>
<proteinExistence type="predicted"/>
<dbReference type="PANTHER" id="PTHR33309">
    <property type="entry name" value="KERATIN, ULTRA HIGH-SULFUR MATRIX PROTEIN-LIKE"/>
    <property type="match status" value="1"/>
</dbReference>
<dbReference type="Proteomes" id="UP000075809">
    <property type="component" value="Unassembled WGS sequence"/>
</dbReference>
<dbReference type="Pfam" id="PF20700">
    <property type="entry name" value="Mutator"/>
    <property type="match status" value="1"/>
</dbReference>